<dbReference type="HOGENOM" id="CLU_1990336_0_0_7"/>
<gene>
    <name evidence="1" type="ordered locus">Geob_0312</name>
</gene>
<dbReference type="InterPro" id="IPR018727">
    <property type="entry name" value="DUF2267"/>
</dbReference>
<keyword evidence="2" id="KW-1185">Reference proteome</keyword>
<dbReference type="InterPro" id="IPR038282">
    <property type="entry name" value="DUF2267_sf"/>
</dbReference>
<dbReference type="KEGG" id="geo:Geob_0312"/>
<organism evidence="1 2">
    <name type="scientific">Geotalea daltonii (strain DSM 22248 / JCM 15807 / FRC-32)</name>
    <name type="common">Geobacter daltonii</name>
    <dbReference type="NCBI Taxonomy" id="316067"/>
    <lineage>
        <taxon>Bacteria</taxon>
        <taxon>Pseudomonadati</taxon>
        <taxon>Thermodesulfobacteriota</taxon>
        <taxon>Desulfuromonadia</taxon>
        <taxon>Geobacterales</taxon>
        <taxon>Geobacteraceae</taxon>
        <taxon>Geotalea</taxon>
    </lineage>
</organism>
<protein>
    <recommendedName>
        <fullName evidence="3">DUF2267 domain-containing protein</fullName>
    </recommendedName>
</protein>
<reference evidence="1 2" key="1">
    <citation type="submission" date="2009-01" db="EMBL/GenBank/DDBJ databases">
        <title>Complete sequence of Geobacter sp. FRC-32.</title>
        <authorList>
            <consortium name="US DOE Joint Genome Institute"/>
            <person name="Lucas S."/>
            <person name="Copeland A."/>
            <person name="Lapidus A."/>
            <person name="Glavina del Rio T."/>
            <person name="Dalin E."/>
            <person name="Tice H."/>
            <person name="Bruce D."/>
            <person name="Goodwin L."/>
            <person name="Pitluck S."/>
            <person name="Saunders E."/>
            <person name="Brettin T."/>
            <person name="Detter J.C."/>
            <person name="Han C."/>
            <person name="Larimer F."/>
            <person name="Land M."/>
            <person name="Hauser L."/>
            <person name="Kyrpides N."/>
            <person name="Ovchinnikova G."/>
            <person name="Kostka J."/>
            <person name="Richardson P."/>
        </authorList>
    </citation>
    <scope>NUCLEOTIDE SEQUENCE [LARGE SCALE GENOMIC DNA]</scope>
    <source>
        <strain evidence="2">DSM 22248 / JCM 15807 / FRC-32</strain>
    </source>
</reference>
<proteinExistence type="predicted"/>
<dbReference type="Pfam" id="PF10025">
    <property type="entry name" value="DUF2267"/>
    <property type="match status" value="1"/>
</dbReference>
<dbReference type="EMBL" id="CP001390">
    <property type="protein sequence ID" value="ACM18683.1"/>
    <property type="molecule type" value="Genomic_DNA"/>
</dbReference>
<sequence>MDYRSYMNQVMELPFINDEKAADSAIKTVLGVLASKIDEDWARELTNILPPELDFSTLRGQQQAPVQLSIDDFFSAVAEQMHLDWQQARDLVGRVFHCVKESEEGADIMGEIETKLPPDWAAIVDQA</sequence>
<evidence type="ECO:0000313" key="2">
    <source>
        <dbReference type="Proteomes" id="UP000007721"/>
    </source>
</evidence>
<evidence type="ECO:0000313" key="1">
    <source>
        <dbReference type="EMBL" id="ACM18683.1"/>
    </source>
</evidence>
<accession>B9M9C5</accession>
<dbReference type="AlphaFoldDB" id="B9M9C5"/>
<name>B9M9C5_GEODF</name>
<dbReference type="Proteomes" id="UP000007721">
    <property type="component" value="Chromosome"/>
</dbReference>
<evidence type="ECO:0008006" key="3">
    <source>
        <dbReference type="Google" id="ProtNLM"/>
    </source>
</evidence>
<dbReference type="Gene3D" id="1.10.490.110">
    <property type="entry name" value="Uncharacterized conserved protein DUF2267"/>
    <property type="match status" value="1"/>
</dbReference>
<dbReference type="OrthoDB" id="952780at2"/>
<dbReference type="RefSeq" id="WP_012645412.1">
    <property type="nucleotide sequence ID" value="NC_011979.1"/>
</dbReference>